<accession>A0A290RYK4</accession>
<evidence type="ECO:0000313" key="7">
    <source>
        <dbReference type="Proteomes" id="UP000016505"/>
    </source>
</evidence>
<dbReference type="PANTHER" id="PTHR30537:SF5">
    <property type="entry name" value="HTH-TYPE TRANSCRIPTIONAL ACTIVATOR TTDR-RELATED"/>
    <property type="match status" value="1"/>
</dbReference>
<dbReference type="AlphaFoldDB" id="A0A290RYK4"/>
<organism evidence="6 7">
    <name type="scientific">Pseudoalteromonas arctica A 37-1-2</name>
    <dbReference type="NCBI Taxonomy" id="1117313"/>
    <lineage>
        <taxon>Bacteria</taxon>
        <taxon>Pseudomonadati</taxon>
        <taxon>Pseudomonadota</taxon>
        <taxon>Gammaproteobacteria</taxon>
        <taxon>Alteromonadales</taxon>
        <taxon>Pseudoalteromonadaceae</taxon>
        <taxon>Pseudoalteromonas</taxon>
    </lineage>
</organism>
<keyword evidence="4" id="KW-0804">Transcription</keyword>
<dbReference type="GO" id="GO:0003700">
    <property type="term" value="F:DNA-binding transcription factor activity"/>
    <property type="evidence" value="ECO:0007669"/>
    <property type="project" value="InterPro"/>
</dbReference>
<dbReference type="InterPro" id="IPR058163">
    <property type="entry name" value="LysR-type_TF_proteobact-type"/>
</dbReference>
<dbReference type="SUPFAM" id="SSF53850">
    <property type="entry name" value="Periplasmic binding protein-like II"/>
    <property type="match status" value="1"/>
</dbReference>
<dbReference type="FunFam" id="1.10.10.10:FF:000001">
    <property type="entry name" value="LysR family transcriptional regulator"/>
    <property type="match status" value="1"/>
</dbReference>
<dbReference type="Pfam" id="PF03466">
    <property type="entry name" value="LysR_substrate"/>
    <property type="match status" value="1"/>
</dbReference>
<dbReference type="InterPro" id="IPR005119">
    <property type="entry name" value="LysR_subst-bd"/>
</dbReference>
<feature type="domain" description="HTH lysR-type" evidence="5">
    <location>
        <begin position="1"/>
        <end position="57"/>
    </location>
</feature>
<dbReference type="GO" id="GO:0006351">
    <property type="term" value="P:DNA-templated transcription"/>
    <property type="evidence" value="ECO:0007669"/>
    <property type="project" value="TreeGrafter"/>
</dbReference>
<sequence>MLDNLKIFITVAELKSLTRGAESLGMTIATVSRRLHELEKKLGCELCHRSNKGLTLTNAGQVYYEETASFIHELDIRLLNLDNALNSLSGELKVMVPTNIGSGPLNEFWRNFTVNNPDILLNITLGDPDDDVISNQIDIAIRSGPQENSSLVQKKIGSISSVLVISPSYKKLLPKTVSQLKSCPSIAANLFKDWALTNDEEKYIYPKKHNHISNDMSITLNLVKAGSGIALLPMSMVYNEIENGEVERVLPLWSGEPREISLLWPKKRALSKRAIKFRDELIAFLEKQKWFNVNF</sequence>
<comment type="similarity">
    <text evidence="1">Belongs to the LysR transcriptional regulatory family.</text>
</comment>
<dbReference type="InterPro" id="IPR036388">
    <property type="entry name" value="WH-like_DNA-bd_sf"/>
</dbReference>
<proteinExistence type="inferred from homology"/>
<protein>
    <submittedName>
        <fullName evidence="6">LysR family transcriptional regulator, transcriptional activator AphB</fullName>
    </submittedName>
</protein>
<dbReference type="Pfam" id="PF00126">
    <property type="entry name" value="HTH_1"/>
    <property type="match status" value="1"/>
</dbReference>
<evidence type="ECO:0000256" key="4">
    <source>
        <dbReference type="ARBA" id="ARBA00023163"/>
    </source>
</evidence>
<dbReference type="PANTHER" id="PTHR30537">
    <property type="entry name" value="HTH-TYPE TRANSCRIPTIONAL REGULATOR"/>
    <property type="match status" value="1"/>
</dbReference>
<dbReference type="Gene3D" id="3.40.190.290">
    <property type="match status" value="1"/>
</dbReference>
<keyword evidence="2" id="KW-0805">Transcription regulation</keyword>
<gene>
    <name evidence="6" type="primary">aphB</name>
    <name evidence="6" type="ORF">PARC_a0529</name>
</gene>
<dbReference type="RefSeq" id="WP_010554121.1">
    <property type="nucleotide sequence ID" value="NZ_CP011025.1"/>
</dbReference>
<dbReference type="InterPro" id="IPR000847">
    <property type="entry name" value="LysR_HTH_N"/>
</dbReference>
<dbReference type="Proteomes" id="UP000016505">
    <property type="component" value="Chromosome I"/>
</dbReference>
<evidence type="ECO:0000256" key="3">
    <source>
        <dbReference type="ARBA" id="ARBA00023125"/>
    </source>
</evidence>
<evidence type="ECO:0000256" key="1">
    <source>
        <dbReference type="ARBA" id="ARBA00009437"/>
    </source>
</evidence>
<evidence type="ECO:0000259" key="5">
    <source>
        <dbReference type="PROSITE" id="PS50931"/>
    </source>
</evidence>
<reference evidence="6 7" key="1">
    <citation type="journal article" date="2012" name="J. Bacteriol.">
        <title>Genome sequences of type strains of seven species of the marine bacterium Pseudoalteromonas.</title>
        <authorList>
            <person name="Xie B.B."/>
            <person name="Shu Y.L."/>
            <person name="Qin Q.L."/>
            <person name="Rong J.C."/>
            <person name="Zhang X.Y."/>
            <person name="Chen X.L."/>
            <person name="Shi M."/>
            <person name="He H.L."/>
            <person name="Zhou B.C."/>
            <person name="Zhang Y.Z."/>
        </authorList>
    </citation>
    <scope>NUCLEOTIDE SEQUENCE [LARGE SCALE GENOMIC DNA]</scope>
    <source>
        <strain evidence="6 7">A 37-1-2</strain>
    </source>
</reference>
<dbReference type="KEGG" id="part:PARC_a0529"/>
<name>A0A290RYK4_9GAMM</name>
<keyword evidence="3" id="KW-0238">DNA-binding</keyword>
<dbReference type="GO" id="GO:0043565">
    <property type="term" value="F:sequence-specific DNA binding"/>
    <property type="evidence" value="ECO:0007669"/>
    <property type="project" value="TreeGrafter"/>
</dbReference>
<dbReference type="PROSITE" id="PS50931">
    <property type="entry name" value="HTH_LYSR"/>
    <property type="match status" value="1"/>
</dbReference>
<evidence type="ECO:0000313" key="6">
    <source>
        <dbReference type="EMBL" id="ATC85252.1"/>
    </source>
</evidence>
<dbReference type="SUPFAM" id="SSF46785">
    <property type="entry name" value="Winged helix' DNA-binding domain"/>
    <property type="match status" value="1"/>
</dbReference>
<dbReference type="Gene3D" id="1.10.10.10">
    <property type="entry name" value="Winged helix-like DNA-binding domain superfamily/Winged helix DNA-binding domain"/>
    <property type="match status" value="1"/>
</dbReference>
<dbReference type="EMBL" id="CP011025">
    <property type="protein sequence ID" value="ATC85252.1"/>
    <property type="molecule type" value="Genomic_DNA"/>
</dbReference>
<dbReference type="InterPro" id="IPR036390">
    <property type="entry name" value="WH_DNA-bd_sf"/>
</dbReference>
<evidence type="ECO:0000256" key="2">
    <source>
        <dbReference type="ARBA" id="ARBA00023015"/>
    </source>
</evidence>
<dbReference type="OrthoDB" id="9786526at2"/>